<dbReference type="OrthoDB" id="68483at2759"/>
<evidence type="ECO:0000256" key="5">
    <source>
        <dbReference type="ARBA" id="ARBA00022840"/>
    </source>
</evidence>
<dbReference type="SMART" id="SM00220">
    <property type="entry name" value="S_TKc"/>
    <property type="match status" value="1"/>
</dbReference>
<reference evidence="7" key="1">
    <citation type="submission" date="2016-10" db="EMBL/GenBank/DDBJ databases">
        <authorList>
            <person name="Benchimol M."/>
            <person name="Almeida L.G."/>
            <person name="Vasconcelos A.T."/>
            <person name="Perreira-Neves A."/>
            <person name="Rosa I.A."/>
            <person name="Tasca T."/>
            <person name="Bogo M.R."/>
            <person name="de Souza W."/>
        </authorList>
    </citation>
    <scope>NUCLEOTIDE SEQUENCE [LARGE SCALE GENOMIC DNA]</scope>
    <source>
        <strain evidence="7">K</strain>
    </source>
</reference>
<comment type="caution">
    <text evidence="7">The sequence shown here is derived from an EMBL/GenBank/DDBJ whole genome shotgun (WGS) entry which is preliminary data.</text>
</comment>
<dbReference type="InterPro" id="IPR000719">
    <property type="entry name" value="Prot_kinase_dom"/>
</dbReference>
<dbReference type="InterPro" id="IPR008271">
    <property type="entry name" value="Ser/Thr_kinase_AS"/>
</dbReference>
<proteinExistence type="predicted"/>
<dbReference type="GO" id="GO:0005524">
    <property type="term" value="F:ATP binding"/>
    <property type="evidence" value="ECO:0007669"/>
    <property type="project" value="UniProtKB-KW"/>
</dbReference>
<dbReference type="EMBL" id="MLAK01000750">
    <property type="protein sequence ID" value="OHT05650.1"/>
    <property type="molecule type" value="Genomic_DNA"/>
</dbReference>
<dbReference type="InterPro" id="IPR011009">
    <property type="entry name" value="Kinase-like_dom_sf"/>
</dbReference>
<keyword evidence="1" id="KW-0723">Serine/threonine-protein kinase</keyword>
<keyword evidence="2" id="KW-0808">Transferase</keyword>
<dbReference type="PANTHER" id="PTHR24345:SF0">
    <property type="entry name" value="CELL CYCLE SERINE_THREONINE-PROTEIN KINASE CDC5_MSD2"/>
    <property type="match status" value="1"/>
</dbReference>
<name>A0A1J4K3V0_9EUKA</name>
<dbReference type="PROSITE" id="PS50011">
    <property type="entry name" value="PROTEIN_KINASE_DOM"/>
    <property type="match status" value="1"/>
</dbReference>
<protein>
    <submittedName>
        <fullName evidence="7">CAMK family protein kinase</fullName>
    </submittedName>
</protein>
<dbReference type="GO" id="GO:0004674">
    <property type="term" value="F:protein serine/threonine kinase activity"/>
    <property type="evidence" value="ECO:0007669"/>
    <property type="project" value="UniProtKB-KW"/>
</dbReference>
<evidence type="ECO:0000256" key="3">
    <source>
        <dbReference type="ARBA" id="ARBA00022741"/>
    </source>
</evidence>
<sequence length="356" mass="39693">MGGGSSTTSDPSTSTSYTEFQEHPLLSFIENPINRFCDDFASSLLEDVPSRTTKSDIQVDTVDQEEIYGYTIIKVLGDGAEAIVYEGLKNRTNVPLALKKYKKVLNMGETGVPREYEISKLLNHPNCIKMYDCIKNVSGEFIISMPLGTHGALNYSTVPVLTVSSTILFLKQLGSALFHMHSHNVVHRDIKPGNILLNDDGFVFCDYSVSVHLPSDFEPLSGVVGTSVFMSCEISNNSMYLPKPVDVWALGVTVYVLSLGSFPYKLEQALSESEGQEWNNTAPIQKCVNQNDLEFPDVPVLPNELKEVIGGMLEKDPMKRWTAQMIAENEWLNEKCEEWLSILSFMESEDSESSME</sequence>
<evidence type="ECO:0000313" key="8">
    <source>
        <dbReference type="Proteomes" id="UP000179807"/>
    </source>
</evidence>
<keyword evidence="4 7" id="KW-0418">Kinase</keyword>
<evidence type="ECO:0000313" key="7">
    <source>
        <dbReference type="EMBL" id="OHT05650.1"/>
    </source>
</evidence>
<feature type="domain" description="Protein kinase" evidence="6">
    <location>
        <begin position="70"/>
        <end position="332"/>
    </location>
</feature>
<dbReference type="Pfam" id="PF00069">
    <property type="entry name" value="Pkinase"/>
    <property type="match status" value="1"/>
</dbReference>
<dbReference type="PROSITE" id="PS00108">
    <property type="entry name" value="PROTEIN_KINASE_ST"/>
    <property type="match status" value="1"/>
</dbReference>
<gene>
    <name evidence="7" type="ORF">TRFO_26538</name>
</gene>
<dbReference type="VEuPathDB" id="TrichDB:TRFO_26538"/>
<keyword evidence="3" id="KW-0547">Nucleotide-binding</keyword>
<dbReference type="GO" id="GO:0005634">
    <property type="term" value="C:nucleus"/>
    <property type="evidence" value="ECO:0007669"/>
    <property type="project" value="TreeGrafter"/>
</dbReference>
<dbReference type="PANTHER" id="PTHR24345">
    <property type="entry name" value="SERINE/THREONINE-PROTEIN KINASE PLK"/>
    <property type="match status" value="1"/>
</dbReference>
<evidence type="ECO:0000259" key="6">
    <source>
        <dbReference type="PROSITE" id="PS50011"/>
    </source>
</evidence>
<dbReference type="Gene3D" id="1.10.510.10">
    <property type="entry name" value="Transferase(Phosphotransferase) domain 1"/>
    <property type="match status" value="1"/>
</dbReference>
<evidence type="ECO:0000256" key="2">
    <source>
        <dbReference type="ARBA" id="ARBA00022679"/>
    </source>
</evidence>
<accession>A0A1J4K3V0</accession>
<dbReference type="RefSeq" id="XP_068358786.1">
    <property type="nucleotide sequence ID" value="XM_068505005.1"/>
</dbReference>
<evidence type="ECO:0000256" key="4">
    <source>
        <dbReference type="ARBA" id="ARBA00022777"/>
    </source>
</evidence>
<keyword evidence="8" id="KW-1185">Reference proteome</keyword>
<dbReference type="SUPFAM" id="SSF56112">
    <property type="entry name" value="Protein kinase-like (PK-like)"/>
    <property type="match status" value="1"/>
</dbReference>
<dbReference type="Proteomes" id="UP000179807">
    <property type="component" value="Unassembled WGS sequence"/>
</dbReference>
<evidence type="ECO:0000256" key="1">
    <source>
        <dbReference type="ARBA" id="ARBA00022527"/>
    </source>
</evidence>
<keyword evidence="5" id="KW-0067">ATP-binding</keyword>
<organism evidence="7 8">
    <name type="scientific">Tritrichomonas foetus</name>
    <dbReference type="NCBI Taxonomy" id="1144522"/>
    <lineage>
        <taxon>Eukaryota</taxon>
        <taxon>Metamonada</taxon>
        <taxon>Parabasalia</taxon>
        <taxon>Tritrichomonadida</taxon>
        <taxon>Tritrichomonadidae</taxon>
        <taxon>Tritrichomonas</taxon>
    </lineage>
</organism>
<dbReference type="GeneID" id="94839709"/>
<dbReference type="AlphaFoldDB" id="A0A1J4K3V0"/>